<dbReference type="RefSeq" id="WP_089338992.1">
    <property type="nucleotide sequence ID" value="NZ_FZNO01000049.1"/>
</dbReference>
<reference evidence="1 2" key="1">
    <citation type="submission" date="2017-06" db="EMBL/GenBank/DDBJ databases">
        <authorList>
            <person name="Kim H.J."/>
            <person name="Triplett B.A."/>
        </authorList>
    </citation>
    <scope>NUCLEOTIDE SEQUENCE [LARGE SCALE GENOMIC DNA]</scope>
    <source>
        <strain evidence="1 2">DSM 44272</strain>
    </source>
</reference>
<accession>A0A239AM01</accession>
<sequence>MRPRLLSTAVTCLLLTACGGSSDDTGGSDEPLSQDTIRPGITAENCDDPDAALTQAEWVEFCAEPVPSGPLVN</sequence>
<dbReference type="EMBL" id="FZNO01000049">
    <property type="protein sequence ID" value="SNR96599.1"/>
    <property type="molecule type" value="Genomic_DNA"/>
</dbReference>
<dbReference type="OrthoDB" id="9999446at2"/>
<keyword evidence="2" id="KW-1185">Reference proteome</keyword>
<evidence type="ECO:0000313" key="2">
    <source>
        <dbReference type="Proteomes" id="UP000198403"/>
    </source>
</evidence>
<dbReference type="Proteomes" id="UP000198403">
    <property type="component" value="Unassembled WGS sequence"/>
</dbReference>
<proteinExistence type="predicted"/>
<organism evidence="1 2">
    <name type="scientific">Blastococcus mobilis</name>
    <dbReference type="NCBI Taxonomy" id="1938746"/>
    <lineage>
        <taxon>Bacteria</taxon>
        <taxon>Bacillati</taxon>
        <taxon>Actinomycetota</taxon>
        <taxon>Actinomycetes</taxon>
        <taxon>Geodermatophilales</taxon>
        <taxon>Geodermatophilaceae</taxon>
        <taxon>Blastococcus</taxon>
    </lineage>
</organism>
<name>A0A239AM01_9ACTN</name>
<dbReference type="AlphaFoldDB" id="A0A239AM01"/>
<evidence type="ECO:0000313" key="1">
    <source>
        <dbReference type="EMBL" id="SNR96599.1"/>
    </source>
</evidence>
<gene>
    <name evidence="1" type="ORF">SAMN06272737_14911</name>
</gene>
<dbReference type="PROSITE" id="PS51257">
    <property type="entry name" value="PROKAR_LIPOPROTEIN"/>
    <property type="match status" value="1"/>
</dbReference>
<protein>
    <submittedName>
        <fullName evidence="1">Uncharacterized protein</fullName>
    </submittedName>
</protein>